<proteinExistence type="predicted"/>
<accession>A0A853AAZ7</accession>
<feature type="region of interest" description="Disordered" evidence="1">
    <location>
        <begin position="208"/>
        <end position="250"/>
    </location>
</feature>
<comment type="caution">
    <text evidence="2">The sequence shown here is derived from an EMBL/GenBank/DDBJ whole genome shotgun (WGS) entry which is preliminary data.</text>
</comment>
<keyword evidence="3" id="KW-1185">Reference proteome</keyword>
<evidence type="ECO:0000313" key="3">
    <source>
        <dbReference type="Proteomes" id="UP000567795"/>
    </source>
</evidence>
<organism evidence="2 3">
    <name type="scientific">Allostreptomyces psammosilenae</name>
    <dbReference type="NCBI Taxonomy" id="1892865"/>
    <lineage>
        <taxon>Bacteria</taxon>
        <taxon>Bacillati</taxon>
        <taxon>Actinomycetota</taxon>
        <taxon>Actinomycetes</taxon>
        <taxon>Kitasatosporales</taxon>
        <taxon>Streptomycetaceae</taxon>
        <taxon>Allostreptomyces</taxon>
    </lineage>
</organism>
<evidence type="ECO:0008006" key="4">
    <source>
        <dbReference type="Google" id="ProtNLM"/>
    </source>
</evidence>
<gene>
    <name evidence="2" type="ORF">FHU37_004820</name>
</gene>
<evidence type="ECO:0000256" key="1">
    <source>
        <dbReference type="SAM" id="MobiDB-lite"/>
    </source>
</evidence>
<name>A0A853AAZ7_9ACTN</name>
<dbReference type="RefSeq" id="WP_179816731.1">
    <property type="nucleotide sequence ID" value="NZ_JACBZD010000002.1"/>
</dbReference>
<dbReference type="AlphaFoldDB" id="A0A853AAZ7"/>
<dbReference type="EMBL" id="JACBZD010000002">
    <property type="protein sequence ID" value="NYI07791.1"/>
    <property type="molecule type" value="Genomic_DNA"/>
</dbReference>
<sequence>MDADTVLDDRDVPDYRALFVIDMKDYSKARSVEMPSLREDFDALLAAAFARSGLAREWSDPEYYSDTGDGVILGLPIRRMARLVDPFVENLNRLLERYEKQRLASAPPIRARVSVHVGPLPEVYRGAPINEVCRFVNSDAARRGVVRAAEYGSFTALLLSDEAHRVVVRDGRTERLTEKHFLRVEAEVPDKGFSEVAWLHVPGVTPSVLAEPDAPPPSDASSGPAGSPPRPPSTPRAGAAPKYQIGSVGNVVEHMEGSQTSYQRFGAE</sequence>
<dbReference type="Proteomes" id="UP000567795">
    <property type="component" value="Unassembled WGS sequence"/>
</dbReference>
<reference evidence="2 3" key="1">
    <citation type="submission" date="2020-07" db="EMBL/GenBank/DDBJ databases">
        <title>Sequencing the genomes of 1000 actinobacteria strains.</title>
        <authorList>
            <person name="Klenk H.-P."/>
        </authorList>
    </citation>
    <scope>NUCLEOTIDE SEQUENCE [LARGE SCALE GENOMIC DNA]</scope>
    <source>
        <strain evidence="2 3">DSM 42178</strain>
    </source>
</reference>
<protein>
    <recommendedName>
        <fullName evidence="4">Guanylate cyclase domain-containing protein</fullName>
    </recommendedName>
</protein>
<evidence type="ECO:0000313" key="2">
    <source>
        <dbReference type="EMBL" id="NYI07791.1"/>
    </source>
</evidence>